<dbReference type="AlphaFoldDB" id="A0A2P0QIC2"/>
<proteinExistence type="predicted"/>
<dbReference type="EMBL" id="KY819068">
    <property type="protein sequence ID" value="ARO74514.1"/>
    <property type="molecule type" value="Genomic_DNA"/>
</dbReference>
<reference evidence="1" key="1">
    <citation type="submission" date="2017-03" db="EMBL/GenBank/DDBJ databases">
        <title>Chloroplast genome evolution in siphonous green algae.</title>
        <authorList>
            <person name="Cremen M.C."/>
            <person name="Marcelino V.R."/>
            <person name="Verbruggen H."/>
        </authorList>
    </citation>
    <scope>NUCLEOTIDE SEQUENCE</scope>
</reference>
<keyword evidence="1" id="KW-0934">Plastid</keyword>
<keyword evidence="1" id="KW-0150">Chloroplast</keyword>
<dbReference type="RefSeq" id="YP_009472857.1">
    <property type="nucleotide sequence ID" value="NC_037367.1"/>
</dbReference>
<name>A0A2P0QIC2_9CHLO</name>
<organism evidence="1">
    <name type="scientific">Caulerpa manorensis</name>
    <dbReference type="NCBI Taxonomy" id="717648"/>
    <lineage>
        <taxon>Eukaryota</taxon>
        <taxon>Viridiplantae</taxon>
        <taxon>Chlorophyta</taxon>
        <taxon>core chlorophytes</taxon>
        <taxon>Ulvophyceae</taxon>
        <taxon>TCBD clade</taxon>
        <taxon>Bryopsidales</taxon>
        <taxon>Halimedineae</taxon>
        <taxon>Caulerpaceae</taxon>
        <taxon>Caulerpa</taxon>
    </lineage>
</organism>
<evidence type="ECO:0000313" key="1">
    <source>
        <dbReference type="EMBL" id="ARO74514.1"/>
    </source>
</evidence>
<protein>
    <submittedName>
        <fullName evidence="1">Uncharacterized protein</fullName>
    </submittedName>
</protein>
<sequence>MNKKFINYLAEFLLLNYQYKSGSRVRLRWVYLNFINVLEKESFYSNTYPYKQFRHDLEELAGLFGIKSNFIEHRVQNTLYVLHLQERLDNSIIPLVKEKGNLKYVN</sequence>
<gene>
    <name evidence="1" type="primary">orf106</name>
</gene>
<accession>A0A2P0QIC2</accession>
<dbReference type="GeneID" id="36489812"/>
<geneLocation type="chloroplast" evidence="1"/>